<accession>A0AA35PA54</accession>
<name>A0AA35PA54_9SAUR</name>
<dbReference type="Proteomes" id="UP001178461">
    <property type="component" value="Chromosome 6"/>
</dbReference>
<evidence type="ECO:0000313" key="2">
    <source>
        <dbReference type="Proteomes" id="UP001178461"/>
    </source>
</evidence>
<organism evidence="1 2">
    <name type="scientific">Podarcis lilfordi</name>
    <name type="common">Lilford's wall lizard</name>
    <dbReference type="NCBI Taxonomy" id="74358"/>
    <lineage>
        <taxon>Eukaryota</taxon>
        <taxon>Metazoa</taxon>
        <taxon>Chordata</taxon>
        <taxon>Craniata</taxon>
        <taxon>Vertebrata</taxon>
        <taxon>Euteleostomi</taxon>
        <taxon>Lepidosauria</taxon>
        <taxon>Squamata</taxon>
        <taxon>Bifurcata</taxon>
        <taxon>Unidentata</taxon>
        <taxon>Episquamata</taxon>
        <taxon>Laterata</taxon>
        <taxon>Lacertibaenia</taxon>
        <taxon>Lacertidae</taxon>
        <taxon>Podarcis</taxon>
    </lineage>
</organism>
<gene>
    <name evidence="1" type="ORF">PODLI_1B020269</name>
</gene>
<dbReference type="AlphaFoldDB" id="A0AA35PA54"/>
<evidence type="ECO:0000313" key="1">
    <source>
        <dbReference type="EMBL" id="CAI5777217.1"/>
    </source>
</evidence>
<proteinExistence type="predicted"/>
<reference evidence="1" key="1">
    <citation type="submission" date="2022-12" db="EMBL/GenBank/DDBJ databases">
        <authorList>
            <person name="Alioto T."/>
            <person name="Alioto T."/>
            <person name="Gomez Garrido J."/>
        </authorList>
    </citation>
    <scope>NUCLEOTIDE SEQUENCE</scope>
</reference>
<sequence>MRKSARLFLVHLVSDAVAKGFRPWTFPARDGTRAAVLGPLPWVGGSVLTRKVAAAAARRHALWLVDSQHQLSKPFTCRRQSLQKEKAVLKEEDFGALLLLVC</sequence>
<protein>
    <submittedName>
        <fullName evidence="1">Uncharacterized protein</fullName>
    </submittedName>
</protein>
<keyword evidence="2" id="KW-1185">Reference proteome</keyword>
<dbReference type="EMBL" id="OX395131">
    <property type="protein sequence ID" value="CAI5777217.1"/>
    <property type="molecule type" value="Genomic_DNA"/>
</dbReference>